<dbReference type="PANTHER" id="PTHR45724">
    <property type="entry name" value="AQUAPORIN NIP2-1"/>
    <property type="match status" value="1"/>
</dbReference>
<dbReference type="FunCoup" id="A0A200QSL5">
    <property type="interactions" value="55"/>
</dbReference>
<name>A0A200QSL5_MACCD</name>
<dbReference type="PANTHER" id="PTHR45724:SF13">
    <property type="entry name" value="AQUAPORIN NIP1-1-RELATED"/>
    <property type="match status" value="1"/>
</dbReference>
<dbReference type="OMA" id="RKCESIE"/>
<feature type="transmembrane region" description="Helical" evidence="7">
    <location>
        <begin position="243"/>
        <end position="265"/>
    </location>
</feature>
<keyword evidence="2 6" id="KW-0813">Transport</keyword>
<keyword evidence="3 6" id="KW-0812">Transmembrane</keyword>
<proteinExistence type="inferred from homology"/>
<comment type="similarity">
    <text evidence="6">Belongs to the MIP/aquaporin (TC 1.A.8) family.</text>
</comment>
<protein>
    <submittedName>
        <fullName evidence="8">Major intrinsic protein</fullName>
    </submittedName>
</protein>
<dbReference type="InterPro" id="IPR022357">
    <property type="entry name" value="MIP_CS"/>
</dbReference>
<dbReference type="PROSITE" id="PS00221">
    <property type="entry name" value="MIP"/>
    <property type="match status" value="1"/>
</dbReference>
<dbReference type="Gene3D" id="1.20.1080.10">
    <property type="entry name" value="Glycerol uptake facilitator protein"/>
    <property type="match status" value="1"/>
</dbReference>
<keyword evidence="9" id="KW-1185">Reference proteome</keyword>
<keyword evidence="5 7" id="KW-0472">Membrane</keyword>
<comment type="caution">
    <text evidence="8">The sequence shown here is derived from an EMBL/GenBank/DDBJ whole genome shotgun (WGS) entry which is preliminary data.</text>
</comment>
<dbReference type="STRING" id="56857.A0A200QSL5"/>
<evidence type="ECO:0000256" key="4">
    <source>
        <dbReference type="ARBA" id="ARBA00022989"/>
    </source>
</evidence>
<dbReference type="Pfam" id="PF00230">
    <property type="entry name" value="MIP"/>
    <property type="match status" value="1"/>
</dbReference>
<feature type="transmembrane region" description="Helical" evidence="7">
    <location>
        <begin position="134"/>
        <end position="154"/>
    </location>
</feature>
<dbReference type="InterPro" id="IPR023271">
    <property type="entry name" value="Aquaporin-like"/>
</dbReference>
<reference evidence="8 9" key="1">
    <citation type="journal article" date="2017" name="Mol. Plant">
        <title>The Genome of Medicinal Plant Macleaya cordata Provides New Insights into Benzylisoquinoline Alkaloids Metabolism.</title>
        <authorList>
            <person name="Liu X."/>
            <person name="Liu Y."/>
            <person name="Huang P."/>
            <person name="Ma Y."/>
            <person name="Qing Z."/>
            <person name="Tang Q."/>
            <person name="Cao H."/>
            <person name="Cheng P."/>
            <person name="Zheng Y."/>
            <person name="Yuan Z."/>
            <person name="Zhou Y."/>
            <person name="Liu J."/>
            <person name="Tang Z."/>
            <person name="Zhuo Y."/>
            <person name="Zhang Y."/>
            <person name="Yu L."/>
            <person name="Huang J."/>
            <person name="Yang P."/>
            <person name="Peng Q."/>
            <person name="Zhang J."/>
            <person name="Jiang W."/>
            <person name="Zhang Z."/>
            <person name="Lin K."/>
            <person name="Ro D.K."/>
            <person name="Chen X."/>
            <person name="Xiong X."/>
            <person name="Shang Y."/>
            <person name="Huang S."/>
            <person name="Zeng J."/>
        </authorList>
    </citation>
    <scope>NUCLEOTIDE SEQUENCE [LARGE SCALE GENOMIC DNA]</scope>
    <source>
        <strain evidence="9">cv. BLH2017</strain>
        <tissue evidence="8">Root</tissue>
    </source>
</reference>
<dbReference type="InterPro" id="IPR034294">
    <property type="entry name" value="Aquaporin_transptr"/>
</dbReference>
<accession>A0A200QSL5</accession>
<evidence type="ECO:0000313" key="9">
    <source>
        <dbReference type="Proteomes" id="UP000195402"/>
    </source>
</evidence>
<dbReference type="GO" id="GO:0015267">
    <property type="term" value="F:channel activity"/>
    <property type="evidence" value="ECO:0007669"/>
    <property type="project" value="InterPro"/>
</dbReference>
<dbReference type="InParanoid" id="A0A200QSL5"/>
<keyword evidence="4 7" id="KW-1133">Transmembrane helix</keyword>
<evidence type="ECO:0000256" key="2">
    <source>
        <dbReference type="ARBA" id="ARBA00022448"/>
    </source>
</evidence>
<dbReference type="OrthoDB" id="3222at2759"/>
<feature type="transmembrane region" description="Helical" evidence="7">
    <location>
        <begin position="174"/>
        <end position="193"/>
    </location>
</feature>
<dbReference type="SUPFAM" id="SSF81338">
    <property type="entry name" value="Aquaporin-like"/>
    <property type="match status" value="1"/>
</dbReference>
<organism evidence="8 9">
    <name type="scientific">Macleaya cordata</name>
    <name type="common">Five-seeded plume-poppy</name>
    <name type="synonym">Bocconia cordata</name>
    <dbReference type="NCBI Taxonomy" id="56857"/>
    <lineage>
        <taxon>Eukaryota</taxon>
        <taxon>Viridiplantae</taxon>
        <taxon>Streptophyta</taxon>
        <taxon>Embryophyta</taxon>
        <taxon>Tracheophyta</taxon>
        <taxon>Spermatophyta</taxon>
        <taxon>Magnoliopsida</taxon>
        <taxon>Ranunculales</taxon>
        <taxon>Papaveraceae</taxon>
        <taxon>Papaveroideae</taxon>
        <taxon>Macleaya</taxon>
    </lineage>
</organism>
<gene>
    <name evidence="8" type="ORF">BVC80_8171g3</name>
</gene>
<evidence type="ECO:0000313" key="8">
    <source>
        <dbReference type="EMBL" id="OVA13451.1"/>
    </source>
</evidence>
<evidence type="ECO:0000256" key="5">
    <source>
        <dbReference type="ARBA" id="ARBA00023136"/>
    </source>
</evidence>
<feature type="transmembrane region" description="Helical" evidence="7">
    <location>
        <begin position="202"/>
        <end position="223"/>
    </location>
</feature>
<comment type="subcellular location">
    <subcellularLocation>
        <location evidence="1">Membrane</location>
        <topology evidence="1">Multi-pass membrane protein</topology>
    </subcellularLocation>
</comment>
<dbReference type="InterPro" id="IPR000425">
    <property type="entry name" value="MIP"/>
</dbReference>
<feature type="transmembrane region" description="Helical" evidence="7">
    <location>
        <begin position="91"/>
        <end position="113"/>
    </location>
</feature>
<sequence>MADQISNNNGTAYENHDGVVVNLKPCHDILPIVGDQNSPDRDPSSDVCFSVPFFQKIFAEGIGTFFLIFAGCAAIEVNLSNEEVVTLPGIAIVWGLAVMIMVYTVGHISGCHLNPAVTMAFASCGRFPLKQVPAYISAQLLGSILAIGTLRLTFEGAKHDHFLGSTPSGSNMQSLVLEFIITFYLMFVVSGVATDNRAIGELAGLAIGSTIIVNILYAGPISGCSMNPARSLGPAIVYNHYEGVWIYMVGPTCGAIAGAWAYNLIRFTDKPLREITKSGSFLRSSGRNGSK</sequence>
<dbReference type="GO" id="GO:0016020">
    <property type="term" value="C:membrane"/>
    <property type="evidence" value="ECO:0007669"/>
    <property type="project" value="UniProtKB-SubCell"/>
</dbReference>
<dbReference type="CDD" id="cd00333">
    <property type="entry name" value="MIP"/>
    <property type="match status" value="1"/>
</dbReference>
<dbReference type="AlphaFoldDB" id="A0A200QSL5"/>
<dbReference type="PRINTS" id="PR00783">
    <property type="entry name" value="MINTRINSICP"/>
</dbReference>
<evidence type="ECO:0000256" key="3">
    <source>
        <dbReference type="ARBA" id="ARBA00022692"/>
    </source>
</evidence>
<dbReference type="Proteomes" id="UP000195402">
    <property type="component" value="Unassembled WGS sequence"/>
</dbReference>
<evidence type="ECO:0000256" key="7">
    <source>
        <dbReference type="SAM" id="Phobius"/>
    </source>
</evidence>
<evidence type="ECO:0000256" key="1">
    <source>
        <dbReference type="ARBA" id="ARBA00004141"/>
    </source>
</evidence>
<dbReference type="EMBL" id="MVGT01001135">
    <property type="protein sequence ID" value="OVA13451.1"/>
    <property type="molecule type" value="Genomic_DNA"/>
</dbReference>
<dbReference type="NCBIfam" id="TIGR00861">
    <property type="entry name" value="MIP"/>
    <property type="match status" value="1"/>
</dbReference>
<feature type="transmembrane region" description="Helical" evidence="7">
    <location>
        <begin position="57"/>
        <end position="79"/>
    </location>
</feature>
<evidence type="ECO:0000256" key="6">
    <source>
        <dbReference type="RuleBase" id="RU000477"/>
    </source>
</evidence>